<name>A0A5C6EIG8_9BACT</name>
<proteinExistence type="inferred from homology"/>
<evidence type="ECO:0000256" key="2">
    <source>
        <dbReference type="ARBA" id="ARBA00022676"/>
    </source>
</evidence>
<dbReference type="AlphaFoldDB" id="A0A5C6EIG8"/>
<dbReference type="PANTHER" id="PTHR12526">
    <property type="entry name" value="GLYCOSYLTRANSFERASE"/>
    <property type="match status" value="1"/>
</dbReference>
<protein>
    <submittedName>
        <fullName evidence="5">2-deoxystreptamine glucosyltransferase</fullName>
        <ecNumber evidence="5">2.4.1.284</ecNumber>
    </submittedName>
</protein>
<dbReference type="OrthoDB" id="9802525at2"/>
<dbReference type="Gene3D" id="3.40.50.2000">
    <property type="entry name" value="Glycogen Phosphorylase B"/>
    <property type="match status" value="2"/>
</dbReference>
<dbReference type="EMBL" id="SJPW01000006">
    <property type="protein sequence ID" value="TWU48578.1"/>
    <property type="molecule type" value="Genomic_DNA"/>
</dbReference>
<evidence type="ECO:0000256" key="3">
    <source>
        <dbReference type="ARBA" id="ARBA00022679"/>
    </source>
</evidence>
<dbReference type="PANTHER" id="PTHR12526:SF640">
    <property type="entry name" value="COLANIC ACID BIOSYNTHESIS GLYCOSYLTRANSFERASE WCAL-RELATED"/>
    <property type="match status" value="1"/>
</dbReference>
<dbReference type="EC" id="2.4.1.284" evidence="5"/>
<sequence length="428" mass="47826">MKAVFLTAGAAGMYCGSCMHDNAMARAMIANGVDCLLQPVYTPIRTDEESVASKRVFFGGIHIYLMQQFPWLRWVPDPIRRTLDWTPLLNLATRKTHTTDAAMLGRLTISMLKGRDGQQAGEVRRLTRWLSDEIRPDAVLLSNLLIGGSLPAIRESMPDTRLAVLLQGDDIFFDYLPSKYREEVIKLCRHLVKSVDRFIVHSRFYGDKMGALLQIPDEKIFVTPLSIDVGPFKSAAKPIRTDRQFRLGYMARIAPEKGLHHLVNAFIELAKHPSHDDLCLEVAGWLGDNNQRYFDDLGSRIGEAGLTERFIYHGSPSLTEKVAFLQSLDLLCVPTEYEDPKGLFVLEALAAGVPVLQPDHGAFGELIAATGGGQTFRPRDADDLIRLVEQIKHDPEGRRRFSEVGSAAVHANHSTEHAAKRLSEILFQ</sequence>
<dbReference type="Pfam" id="PF00534">
    <property type="entry name" value="Glycos_transf_1"/>
    <property type="match status" value="1"/>
</dbReference>
<keyword evidence="2 5" id="KW-0328">Glycosyltransferase</keyword>
<reference evidence="5 6" key="1">
    <citation type="submission" date="2019-02" db="EMBL/GenBank/DDBJ databases">
        <title>Deep-cultivation of Planctomycetes and their phenomic and genomic characterization uncovers novel biology.</title>
        <authorList>
            <person name="Wiegand S."/>
            <person name="Jogler M."/>
            <person name="Boedeker C."/>
            <person name="Pinto D."/>
            <person name="Vollmers J."/>
            <person name="Rivas-Marin E."/>
            <person name="Kohn T."/>
            <person name="Peeters S.H."/>
            <person name="Heuer A."/>
            <person name="Rast P."/>
            <person name="Oberbeckmann S."/>
            <person name="Bunk B."/>
            <person name="Jeske O."/>
            <person name="Meyerdierks A."/>
            <person name="Storesund J.E."/>
            <person name="Kallscheuer N."/>
            <person name="Luecker S."/>
            <person name="Lage O.M."/>
            <person name="Pohl T."/>
            <person name="Merkel B.J."/>
            <person name="Hornburger P."/>
            <person name="Mueller R.-W."/>
            <person name="Bruemmer F."/>
            <person name="Labrenz M."/>
            <person name="Spormann A.M."/>
            <person name="Op Den Camp H."/>
            <person name="Overmann J."/>
            <person name="Amann R."/>
            <person name="Jetten M.S.M."/>
            <person name="Mascher T."/>
            <person name="Medema M.H."/>
            <person name="Devos D.P."/>
            <person name="Kaster A.-K."/>
            <person name="Ovreas L."/>
            <person name="Rohde M."/>
            <person name="Galperin M.Y."/>
            <person name="Jogler C."/>
        </authorList>
    </citation>
    <scope>NUCLEOTIDE SEQUENCE [LARGE SCALE GENOMIC DNA]</scope>
    <source>
        <strain evidence="5 6">Poly51</strain>
    </source>
</reference>
<comment type="caution">
    <text evidence="5">The sequence shown here is derived from an EMBL/GenBank/DDBJ whole genome shotgun (WGS) entry which is preliminary data.</text>
</comment>
<keyword evidence="3 5" id="KW-0808">Transferase</keyword>
<accession>A0A5C6EIG8</accession>
<evidence type="ECO:0000259" key="4">
    <source>
        <dbReference type="Pfam" id="PF00534"/>
    </source>
</evidence>
<dbReference type="GO" id="GO:0102318">
    <property type="term" value="F:2-deoxystreptamine glucosyltransferase activity"/>
    <property type="evidence" value="ECO:0007669"/>
    <property type="project" value="UniProtKB-EC"/>
</dbReference>
<feature type="domain" description="Glycosyl transferase family 1" evidence="4">
    <location>
        <begin position="242"/>
        <end position="403"/>
    </location>
</feature>
<dbReference type="SUPFAM" id="SSF53756">
    <property type="entry name" value="UDP-Glycosyltransferase/glycogen phosphorylase"/>
    <property type="match status" value="1"/>
</dbReference>
<evidence type="ECO:0000256" key="1">
    <source>
        <dbReference type="ARBA" id="ARBA00009481"/>
    </source>
</evidence>
<evidence type="ECO:0000313" key="5">
    <source>
        <dbReference type="EMBL" id="TWU48578.1"/>
    </source>
</evidence>
<dbReference type="RefSeq" id="WP_146459998.1">
    <property type="nucleotide sequence ID" value="NZ_SJPW01000006.1"/>
</dbReference>
<comment type="similarity">
    <text evidence="1">Belongs to the glycosyltransferase group 1 family. Glycosyltransferase 4 subfamily.</text>
</comment>
<dbReference type="CDD" id="cd03801">
    <property type="entry name" value="GT4_PimA-like"/>
    <property type="match status" value="1"/>
</dbReference>
<dbReference type="Proteomes" id="UP000318288">
    <property type="component" value="Unassembled WGS sequence"/>
</dbReference>
<dbReference type="InterPro" id="IPR001296">
    <property type="entry name" value="Glyco_trans_1"/>
</dbReference>
<keyword evidence="6" id="KW-1185">Reference proteome</keyword>
<evidence type="ECO:0000313" key="6">
    <source>
        <dbReference type="Proteomes" id="UP000318288"/>
    </source>
</evidence>
<gene>
    <name evidence="5" type="primary">kanF</name>
    <name evidence="5" type="ORF">Poly51_44780</name>
</gene>
<organism evidence="5 6">
    <name type="scientific">Rubripirellula tenax</name>
    <dbReference type="NCBI Taxonomy" id="2528015"/>
    <lineage>
        <taxon>Bacteria</taxon>
        <taxon>Pseudomonadati</taxon>
        <taxon>Planctomycetota</taxon>
        <taxon>Planctomycetia</taxon>
        <taxon>Pirellulales</taxon>
        <taxon>Pirellulaceae</taxon>
        <taxon>Rubripirellula</taxon>
    </lineage>
</organism>